<reference evidence="3" key="1">
    <citation type="journal article" date="2018" name="Gigascience">
        <title>Genome assembly of the Pink Ipe (Handroanthus impetiginosus, Bignoniaceae), a highly valued, ecologically keystone Neotropical timber forest tree.</title>
        <authorList>
            <person name="Silva-Junior O.B."/>
            <person name="Grattapaglia D."/>
            <person name="Novaes E."/>
            <person name="Collevatti R.G."/>
        </authorList>
    </citation>
    <scope>NUCLEOTIDE SEQUENCE [LARGE SCALE GENOMIC DNA]</scope>
    <source>
        <strain evidence="3">cv. UFG-1</strain>
    </source>
</reference>
<keyword evidence="1" id="KW-0812">Transmembrane</keyword>
<dbReference type="EMBL" id="NKXS01002532">
    <property type="protein sequence ID" value="PIN13152.1"/>
    <property type="molecule type" value="Genomic_DNA"/>
</dbReference>
<keyword evidence="3" id="KW-1185">Reference proteome</keyword>
<sequence length="76" mass="8764">MGANLEDAFIIEYLQPDTSTRGAWKRIISNNFFIVIFSAFICQGGSFIFIFHASHCTVDFIVKYSRKLCCRKISIY</sequence>
<keyword evidence="1" id="KW-1133">Transmembrane helix</keyword>
<dbReference type="Proteomes" id="UP000231279">
    <property type="component" value="Unassembled WGS sequence"/>
</dbReference>
<protein>
    <submittedName>
        <fullName evidence="2">Uncharacterized protein</fullName>
    </submittedName>
</protein>
<accession>A0A2G9H6K4</accession>
<name>A0A2G9H6K4_9LAMI</name>
<comment type="caution">
    <text evidence="2">The sequence shown here is derived from an EMBL/GenBank/DDBJ whole genome shotgun (WGS) entry which is preliminary data.</text>
</comment>
<evidence type="ECO:0000313" key="3">
    <source>
        <dbReference type="Proteomes" id="UP000231279"/>
    </source>
</evidence>
<evidence type="ECO:0000313" key="2">
    <source>
        <dbReference type="EMBL" id="PIN13152.1"/>
    </source>
</evidence>
<proteinExistence type="predicted"/>
<evidence type="ECO:0000256" key="1">
    <source>
        <dbReference type="SAM" id="Phobius"/>
    </source>
</evidence>
<feature type="transmembrane region" description="Helical" evidence="1">
    <location>
        <begin position="31"/>
        <end position="51"/>
    </location>
</feature>
<keyword evidence="1" id="KW-0472">Membrane</keyword>
<gene>
    <name evidence="2" type="ORF">CDL12_14224</name>
</gene>
<organism evidence="2 3">
    <name type="scientific">Handroanthus impetiginosus</name>
    <dbReference type="NCBI Taxonomy" id="429701"/>
    <lineage>
        <taxon>Eukaryota</taxon>
        <taxon>Viridiplantae</taxon>
        <taxon>Streptophyta</taxon>
        <taxon>Embryophyta</taxon>
        <taxon>Tracheophyta</taxon>
        <taxon>Spermatophyta</taxon>
        <taxon>Magnoliopsida</taxon>
        <taxon>eudicotyledons</taxon>
        <taxon>Gunneridae</taxon>
        <taxon>Pentapetalae</taxon>
        <taxon>asterids</taxon>
        <taxon>lamiids</taxon>
        <taxon>Lamiales</taxon>
        <taxon>Bignoniaceae</taxon>
        <taxon>Crescentiina</taxon>
        <taxon>Tabebuia alliance</taxon>
        <taxon>Handroanthus</taxon>
    </lineage>
</organism>
<dbReference type="AlphaFoldDB" id="A0A2G9H6K4"/>